<evidence type="ECO:0000313" key="2">
    <source>
        <dbReference type="Proteomes" id="UP000198517"/>
    </source>
</evidence>
<dbReference type="AlphaFoldDB" id="A0A1G7FL52"/>
<accession>A0A1G7FL52</accession>
<sequence length="205" mass="24100">MQQAQQAMMLQLATCTDSKTFNNILAKAEQTLTIRQSIENAPLIAKQGEKKDVIKEIIRVIEFFLTVTGKEMETFQIIIMSGDLYEKFKNDTLEDIILMFKMARMGDFGKVYKFDTFIVMDWANSYLERKSEEREKLLRSARPQPKEESKGKYFHELSPELQKKFERFRNPNVQKFLTPKITDYLTEQKHRDQISKALENDTPNP</sequence>
<dbReference type="Proteomes" id="UP000198517">
    <property type="component" value="Unassembled WGS sequence"/>
</dbReference>
<keyword evidence="2" id="KW-1185">Reference proteome</keyword>
<dbReference type="EMBL" id="FNAS01000024">
    <property type="protein sequence ID" value="SDE76600.1"/>
    <property type="molecule type" value="Genomic_DNA"/>
</dbReference>
<organism evidence="1 2">
    <name type="scientific">Riemerella columbipharyngis</name>
    <dbReference type="NCBI Taxonomy" id="1071918"/>
    <lineage>
        <taxon>Bacteria</taxon>
        <taxon>Pseudomonadati</taxon>
        <taxon>Bacteroidota</taxon>
        <taxon>Flavobacteriia</taxon>
        <taxon>Flavobacteriales</taxon>
        <taxon>Weeksellaceae</taxon>
        <taxon>Riemerella</taxon>
    </lineage>
</organism>
<evidence type="ECO:0000313" key="1">
    <source>
        <dbReference type="EMBL" id="SDE76600.1"/>
    </source>
</evidence>
<name>A0A1G7FL52_9FLAO</name>
<reference evidence="1 2" key="1">
    <citation type="submission" date="2016-10" db="EMBL/GenBank/DDBJ databases">
        <authorList>
            <person name="de Groot N.N."/>
        </authorList>
    </citation>
    <scope>NUCLEOTIDE SEQUENCE [LARGE SCALE GENOMIC DNA]</scope>
    <source>
        <strain evidence="1 2">DSM 24015</strain>
    </source>
</reference>
<proteinExistence type="predicted"/>
<dbReference type="STRING" id="1071918.SAMN05421544_1243"/>
<protein>
    <submittedName>
        <fullName evidence="1">Uncharacterized protein</fullName>
    </submittedName>
</protein>
<gene>
    <name evidence="1" type="ORF">SAMN05421544_1243</name>
</gene>